<dbReference type="Pfam" id="PF01161">
    <property type="entry name" value="PBP"/>
    <property type="match status" value="1"/>
</dbReference>
<feature type="signal peptide" evidence="1">
    <location>
        <begin position="1"/>
        <end position="24"/>
    </location>
</feature>
<dbReference type="EMBL" id="WUMU01000026">
    <property type="protein sequence ID" value="MXN20363.1"/>
    <property type="molecule type" value="Genomic_DNA"/>
</dbReference>
<dbReference type="SUPFAM" id="SSF49777">
    <property type="entry name" value="PEBP-like"/>
    <property type="match status" value="1"/>
</dbReference>
<keyword evidence="3" id="KW-1185">Reference proteome</keyword>
<dbReference type="AlphaFoldDB" id="A0A6L7GC29"/>
<dbReference type="PANTHER" id="PTHR30289">
    <property type="entry name" value="UNCHARACTERIZED PROTEIN YBCL-RELATED"/>
    <property type="match status" value="1"/>
</dbReference>
<gene>
    <name evidence="2" type="ORF">GR170_21210</name>
</gene>
<dbReference type="InterPro" id="IPR008914">
    <property type="entry name" value="PEBP"/>
</dbReference>
<sequence length="184" mass="18904">MHSLVSRATAGLLAALLLAPAARAQMELTDLSATPGGSIAPAQVLSGFGCTGGNRSPALRWSGAPAGTKSYIVTMYDPDAPTGSGLWHWSVFDIPGSASGLEAGALPQGAVAARNDFSINGYSGACPPEGQTHRYRITVYAMGTERLALDSTASGAMVGFFAENGALDRAQVTLPYGRKDGDEK</sequence>
<dbReference type="Gene3D" id="3.90.280.10">
    <property type="entry name" value="PEBP-like"/>
    <property type="match status" value="1"/>
</dbReference>
<dbReference type="CDD" id="cd00865">
    <property type="entry name" value="PEBP_bact_arch"/>
    <property type="match status" value="1"/>
</dbReference>
<evidence type="ECO:0000313" key="2">
    <source>
        <dbReference type="EMBL" id="MXN20363.1"/>
    </source>
</evidence>
<dbReference type="RefSeq" id="WP_160896486.1">
    <property type="nucleotide sequence ID" value="NZ_WUMU01000026.1"/>
</dbReference>
<proteinExistence type="predicted"/>
<dbReference type="InterPro" id="IPR036610">
    <property type="entry name" value="PEBP-like_sf"/>
</dbReference>
<evidence type="ECO:0000313" key="3">
    <source>
        <dbReference type="Proteomes" id="UP000477911"/>
    </source>
</evidence>
<dbReference type="NCBIfam" id="TIGR00481">
    <property type="entry name" value="YbhB/YbcL family Raf kinase inhibitor-like protein"/>
    <property type="match status" value="1"/>
</dbReference>
<accession>A0A6L7GC29</accession>
<keyword evidence="1" id="KW-0732">Signal</keyword>
<comment type="caution">
    <text evidence="2">The sequence shown here is derived from an EMBL/GenBank/DDBJ whole genome shotgun (WGS) entry which is preliminary data.</text>
</comment>
<name>A0A6L7GC29_9RHOB</name>
<reference evidence="2 3" key="1">
    <citation type="submission" date="2019-12" db="EMBL/GenBank/DDBJ databases">
        <authorList>
            <person name="Li M."/>
        </authorList>
    </citation>
    <scope>NUCLEOTIDE SEQUENCE [LARGE SCALE GENOMIC DNA]</scope>
    <source>
        <strain evidence="2 3">GBMRC 2024</strain>
    </source>
</reference>
<dbReference type="InterPro" id="IPR005247">
    <property type="entry name" value="YbhB_YbcL/LppC-like"/>
</dbReference>
<dbReference type="Proteomes" id="UP000477911">
    <property type="component" value="Unassembled WGS sequence"/>
</dbReference>
<protein>
    <submittedName>
        <fullName evidence="2">YbhB/YbcL family Raf kinase inhibitor-like protein</fullName>
    </submittedName>
</protein>
<feature type="chain" id="PRO_5027112550" evidence="1">
    <location>
        <begin position="25"/>
        <end position="184"/>
    </location>
</feature>
<evidence type="ECO:0000256" key="1">
    <source>
        <dbReference type="SAM" id="SignalP"/>
    </source>
</evidence>
<dbReference type="PANTHER" id="PTHR30289:SF1">
    <property type="entry name" value="PEBP (PHOSPHATIDYLETHANOLAMINE-BINDING PROTEIN) FAMILY PROTEIN"/>
    <property type="match status" value="1"/>
</dbReference>
<organism evidence="2 3">
    <name type="scientific">Pseudooceanicola albus</name>
    <dbReference type="NCBI Taxonomy" id="2692189"/>
    <lineage>
        <taxon>Bacteria</taxon>
        <taxon>Pseudomonadati</taxon>
        <taxon>Pseudomonadota</taxon>
        <taxon>Alphaproteobacteria</taxon>
        <taxon>Rhodobacterales</taxon>
        <taxon>Paracoccaceae</taxon>
        <taxon>Pseudooceanicola</taxon>
    </lineage>
</organism>